<evidence type="ECO:0000313" key="5">
    <source>
        <dbReference type="Proteomes" id="UP001283341"/>
    </source>
</evidence>
<reference evidence="4" key="1">
    <citation type="journal article" date="2023" name="Mol. Phylogenet. Evol.">
        <title>Genome-scale phylogeny and comparative genomics of the fungal order Sordariales.</title>
        <authorList>
            <person name="Hensen N."/>
            <person name="Bonometti L."/>
            <person name="Westerberg I."/>
            <person name="Brannstrom I.O."/>
            <person name="Guillou S."/>
            <person name="Cros-Aarteil S."/>
            <person name="Calhoun S."/>
            <person name="Haridas S."/>
            <person name="Kuo A."/>
            <person name="Mondo S."/>
            <person name="Pangilinan J."/>
            <person name="Riley R."/>
            <person name="LaButti K."/>
            <person name="Andreopoulos B."/>
            <person name="Lipzen A."/>
            <person name="Chen C."/>
            <person name="Yan M."/>
            <person name="Daum C."/>
            <person name="Ng V."/>
            <person name="Clum A."/>
            <person name="Steindorff A."/>
            <person name="Ohm R.A."/>
            <person name="Martin F."/>
            <person name="Silar P."/>
            <person name="Natvig D.O."/>
            <person name="Lalanne C."/>
            <person name="Gautier V."/>
            <person name="Ament-Velasquez S.L."/>
            <person name="Kruys A."/>
            <person name="Hutchinson M.I."/>
            <person name="Powell A.J."/>
            <person name="Barry K."/>
            <person name="Miller A.N."/>
            <person name="Grigoriev I.V."/>
            <person name="Debuchy R."/>
            <person name="Gladieux P."/>
            <person name="Hiltunen Thoren M."/>
            <person name="Johannesson H."/>
        </authorList>
    </citation>
    <scope>NUCLEOTIDE SEQUENCE</scope>
    <source>
        <strain evidence="4">CBS 118394</strain>
    </source>
</reference>
<keyword evidence="3" id="KW-0732">Signal</keyword>
<feature type="transmembrane region" description="Helical" evidence="2">
    <location>
        <begin position="71"/>
        <end position="94"/>
    </location>
</feature>
<evidence type="ECO:0000256" key="3">
    <source>
        <dbReference type="SAM" id="SignalP"/>
    </source>
</evidence>
<organism evidence="4 5">
    <name type="scientific">Apodospora peruviana</name>
    <dbReference type="NCBI Taxonomy" id="516989"/>
    <lineage>
        <taxon>Eukaryota</taxon>
        <taxon>Fungi</taxon>
        <taxon>Dikarya</taxon>
        <taxon>Ascomycota</taxon>
        <taxon>Pezizomycotina</taxon>
        <taxon>Sordariomycetes</taxon>
        <taxon>Sordariomycetidae</taxon>
        <taxon>Sordariales</taxon>
        <taxon>Lasiosphaeriaceae</taxon>
        <taxon>Apodospora</taxon>
    </lineage>
</organism>
<keyword evidence="2" id="KW-0812">Transmembrane</keyword>
<evidence type="ECO:0000313" key="4">
    <source>
        <dbReference type="EMBL" id="KAK3318565.1"/>
    </source>
</evidence>
<gene>
    <name evidence="4" type="ORF">B0H66DRAFT_243416</name>
</gene>
<dbReference type="AlphaFoldDB" id="A0AAE0I543"/>
<dbReference type="EMBL" id="JAUEDM010000004">
    <property type="protein sequence ID" value="KAK3318565.1"/>
    <property type="molecule type" value="Genomic_DNA"/>
</dbReference>
<protein>
    <submittedName>
        <fullName evidence="4">Uncharacterized protein</fullName>
    </submittedName>
</protein>
<feature type="region of interest" description="Disordered" evidence="1">
    <location>
        <begin position="213"/>
        <end position="239"/>
    </location>
</feature>
<reference evidence="4" key="2">
    <citation type="submission" date="2023-06" db="EMBL/GenBank/DDBJ databases">
        <authorList>
            <consortium name="Lawrence Berkeley National Laboratory"/>
            <person name="Haridas S."/>
            <person name="Hensen N."/>
            <person name="Bonometti L."/>
            <person name="Westerberg I."/>
            <person name="Brannstrom I.O."/>
            <person name="Guillou S."/>
            <person name="Cros-Aarteil S."/>
            <person name="Calhoun S."/>
            <person name="Kuo A."/>
            <person name="Mondo S."/>
            <person name="Pangilinan J."/>
            <person name="Riley R."/>
            <person name="Labutti K."/>
            <person name="Andreopoulos B."/>
            <person name="Lipzen A."/>
            <person name="Chen C."/>
            <person name="Yanf M."/>
            <person name="Daum C."/>
            <person name="Ng V."/>
            <person name="Clum A."/>
            <person name="Steindorff A."/>
            <person name="Ohm R."/>
            <person name="Martin F."/>
            <person name="Silar P."/>
            <person name="Natvig D."/>
            <person name="Lalanne C."/>
            <person name="Gautier V."/>
            <person name="Ament-Velasquez S.L."/>
            <person name="Kruys A."/>
            <person name="Hutchinson M.I."/>
            <person name="Powell A.J."/>
            <person name="Barry K."/>
            <person name="Miller A.N."/>
            <person name="Grigoriev I.V."/>
            <person name="Debuchy R."/>
            <person name="Gladieux P."/>
            <person name="Thoren M.H."/>
            <person name="Johannesson H."/>
        </authorList>
    </citation>
    <scope>NUCLEOTIDE SEQUENCE</scope>
    <source>
        <strain evidence="4">CBS 118394</strain>
    </source>
</reference>
<sequence length="239" mass="25817">MLVHAWSLLVGSATQGYAVNKCADRARSCGSDLLCPRAKIQSSTLLHKPRLHSRTMNNSPRTISTRTRPQVIAGIVIGALIGILAVLAAGFLYYRCKARERHVTLTGDSSHDSLYANGPDTSEAPSPGRRVRSVHGVASSVGGDFDAPPPKYEAPSRMSSHQPSPGCDREDLGERFSVDSYASSLMEDNMGILEVQLARQERLSRGCARIVYTPPSSRMSNYTTSTHTESVHSDQSGSS</sequence>
<comment type="caution">
    <text evidence="4">The sequence shown here is derived from an EMBL/GenBank/DDBJ whole genome shotgun (WGS) entry which is preliminary data.</text>
</comment>
<keyword evidence="5" id="KW-1185">Reference proteome</keyword>
<dbReference type="Proteomes" id="UP001283341">
    <property type="component" value="Unassembled WGS sequence"/>
</dbReference>
<keyword evidence="2" id="KW-1133">Transmembrane helix</keyword>
<name>A0AAE0I543_9PEZI</name>
<evidence type="ECO:0000256" key="1">
    <source>
        <dbReference type="SAM" id="MobiDB-lite"/>
    </source>
</evidence>
<feature type="compositionally biased region" description="Polar residues" evidence="1">
    <location>
        <begin position="214"/>
        <end position="239"/>
    </location>
</feature>
<feature type="chain" id="PRO_5042012609" evidence="3">
    <location>
        <begin position="19"/>
        <end position="239"/>
    </location>
</feature>
<feature type="region of interest" description="Disordered" evidence="1">
    <location>
        <begin position="108"/>
        <end position="172"/>
    </location>
</feature>
<proteinExistence type="predicted"/>
<feature type="signal peptide" evidence="3">
    <location>
        <begin position="1"/>
        <end position="18"/>
    </location>
</feature>
<keyword evidence="2" id="KW-0472">Membrane</keyword>
<evidence type="ECO:0000256" key="2">
    <source>
        <dbReference type="SAM" id="Phobius"/>
    </source>
</evidence>
<accession>A0AAE0I543</accession>